<gene>
    <name evidence="2" type="ORF">HII31_00213</name>
</gene>
<organism evidence="2 3">
    <name type="scientific">Pseudocercospora fuligena</name>
    <dbReference type="NCBI Taxonomy" id="685502"/>
    <lineage>
        <taxon>Eukaryota</taxon>
        <taxon>Fungi</taxon>
        <taxon>Dikarya</taxon>
        <taxon>Ascomycota</taxon>
        <taxon>Pezizomycotina</taxon>
        <taxon>Dothideomycetes</taxon>
        <taxon>Dothideomycetidae</taxon>
        <taxon>Mycosphaerellales</taxon>
        <taxon>Mycosphaerellaceae</taxon>
        <taxon>Pseudocercospora</taxon>
    </lineage>
</organism>
<dbReference type="AlphaFoldDB" id="A0A8H6RVZ3"/>
<dbReference type="EMBL" id="JABCIY010000001">
    <property type="protein sequence ID" value="KAF7198474.1"/>
    <property type="molecule type" value="Genomic_DNA"/>
</dbReference>
<protein>
    <submittedName>
        <fullName evidence="2">Uncharacterized protein</fullName>
    </submittedName>
</protein>
<keyword evidence="3" id="KW-1185">Reference proteome</keyword>
<evidence type="ECO:0000313" key="2">
    <source>
        <dbReference type="EMBL" id="KAF7198474.1"/>
    </source>
</evidence>
<reference evidence="2" key="1">
    <citation type="submission" date="2020-04" db="EMBL/GenBank/DDBJ databases">
        <title>Draft genome resource of the tomato pathogen Pseudocercospora fuligena.</title>
        <authorList>
            <person name="Zaccaron A."/>
        </authorList>
    </citation>
    <scope>NUCLEOTIDE SEQUENCE</scope>
    <source>
        <strain evidence="2">PF001</strain>
    </source>
</reference>
<evidence type="ECO:0000313" key="3">
    <source>
        <dbReference type="Proteomes" id="UP000660729"/>
    </source>
</evidence>
<accession>A0A8H6RVZ3</accession>
<proteinExistence type="predicted"/>
<comment type="caution">
    <text evidence="2">The sequence shown here is derived from an EMBL/GenBank/DDBJ whole genome shotgun (WGS) entry which is preliminary data.</text>
</comment>
<name>A0A8H6RVZ3_9PEZI</name>
<feature type="compositionally biased region" description="Polar residues" evidence="1">
    <location>
        <begin position="74"/>
        <end position="103"/>
    </location>
</feature>
<dbReference type="OrthoDB" id="3621409at2759"/>
<dbReference type="Proteomes" id="UP000660729">
    <property type="component" value="Unassembled WGS sequence"/>
</dbReference>
<evidence type="ECO:0000256" key="1">
    <source>
        <dbReference type="SAM" id="MobiDB-lite"/>
    </source>
</evidence>
<sequence length="103" mass="11617">MVSTEQRRKKCGHFVIRREYCEEALARQPVAYCRSAHTPIFTDVDESDGVCPDRNKTGDRNPTADLVKHPPMPGQSSFSAWSGITTTSGEGNNWYRRQNQGQT</sequence>
<feature type="region of interest" description="Disordered" evidence="1">
    <location>
        <begin position="44"/>
        <end position="103"/>
    </location>
</feature>